<protein>
    <submittedName>
        <fullName evidence="2">Uncharacterized protein</fullName>
    </submittedName>
</protein>
<evidence type="ECO:0000313" key="2">
    <source>
        <dbReference type="EMBL" id="CAH1790994.1"/>
    </source>
</evidence>
<feature type="compositionally biased region" description="Basic and acidic residues" evidence="1">
    <location>
        <begin position="111"/>
        <end position="124"/>
    </location>
</feature>
<reference evidence="2" key="1">
    <citation type="submission" date="2022-03" db="EMBL/GenBank/DDBJ databases">
        <authorList>
            <person name="Martin C."/>
        </authorList>
    </citation>
    <scope>NUCLEOTIDE SEQUENCE</scope>
</reference>
<feature type="compositionally biased region" description="Basic and acidic residues" evidence="1">
    <location>
        <begin position="204"/>
        <end position="232"/>
    </location>
</feature>
<feature type="compositionally biased region" description="Acidic residues" evidence="1">
    <location>
        <begin position="134"/>
        <end position="150"/>
    </location>
</feature>
<evidence type="ECO:0000256" key="1">
    <source>
        <dbReference type="SAM" id="MobiDB-lite"/>
    </source>
</evidence>
<feature type="region of interest" description="Disordered" evidence="1">
    <location>
        <begin position="1"/>
        <end position="232"/>
    </location>
</feature>
<dbReference type="AlphaFoldDB" id="A0A8S4PA06"/>
<dbReference type="Proteomes" id="UP000749559">
    <property type="component" value="Unassembled WGS sequence"/>
</dbReference>
<name>A0A8S4PA06_OWEFU</name>
<feature type="non-terminal residue" evidence="2">
    <location>
        <position position="1"/>
    </location>
</feature>
<comment type="caution">
    <text evidence="2">The sequence shown here is derived from an EMBL/GenBank/DDBJ whole genome shotgun (WGS) entry which is preliminary data.</text>
</comment>
<sequence>NQQEGDTADKVEEQVDEEDDTEVDDDEDEDDTEAGDDEEKENENKEQVIENAEGTLVDMPSGTEPIPPVAAQEAGDNQDNKEKLVNGDNSEEKTQEGETKEVKMDEEENKEGEPKEGEGTKEEGSWWSGWFDGDTPDEDGSSTEATEVDDLNALLESNYEKNLETADGVDTNKDKDDLDKQPIDATKEEKNPVDENIGGAPLDDIDKTPGENVENEDKPVKDNEPATHTDDA</sequence>
<feature type="compositionally biased region" description="Basic and acidic residues" evidence="1">
    <location>
        <begin position="158"/>
        <end position="193"/>
    </location>
</feature>
<feature type="non-terminal residue" evidence="2">
    <location>
        <position position="232"/>
    </location>
</feature>
<dbReference type="EMBL" id="CAIIXF020000008">
    <property type="protein sequence ID" value="CAH1790994.1"/>
    <property type="molecule type" value="Genomic_DNA"/>
</dbReference>
<evidence type="ECO:0000313" key="3">
    <source>
        <dbReference type="Proteomes" id="UP000749559"/>
    </source>
</evidence>
<organism evidence="2 3">
    <name type="scientific">Owenia fusiformis</name>
    <name type="common">Polychaete worm</name>
    <dbReference type="NCBI Taxonomy" id="6347"/>
    <lineage>
        <taxon>Eukaryota</taxon>
        <taxon>Metazoa</taxon>
        <taxon>Spiralia</taxon>
        <taxon>Lophotrochozoa</taxon>
        <taxon>Annelida</taxon>
        <taxon>Polychaeta</taxon>
        <taxon>Sedentaria</taxon>
        <taxon>Canalipalpata</taxon>
        <taxon>Sabellida</taxon>
        <taxon>Oweniida</taxon>
        <taxon>Oweniidae</taxon>
        <taxon>Owenia</taxon>
    </lineage>
</organism>
<keyword evidence="3" id="KW-1185">Reference proteome</keyword>
<feature type="compositionally biased region" description="Basic and acidic residues" evidence="1">
    <location>
        <begin position="78"/>
        <end position="103"/>
    </location>
</feature>
<accession>A0A8S4PA06</accession>
<gene>
    <name evidence="2" type="ORF">OFUS_LOCUS16140</name>
</gene>
<feature type="compositionally biased region" description="Acidic residues" evidence="1">
    <location>
        <begin position="14"/>
        <end position="41"/>
    </location>
</feature>
<proteinExistence type="predicted"/>